<dbReference type="PANTHER" id="PTHR34698:SF2">
    <property type="entry name" value="5-OXOPROLINASE SUBUNIT B"/>
    <property type="match status" value="1"/>
</dbReference>
<dbReference type="InterPro" id="IPR010016">
    <property type="entry name" value="PxpB"/>
</dbReference>
<dbReference type="InterPro" id="IPR029000">
    <property type="entry name" value="Cyclophilin-like_dom_sf"/>
</dbReference>
<keyword evidence="1" id="KW-0547">Nucleotide-binding</keyword>
<proteinExistence type="predicted"/>
<dbReference type="EMBL" id="CAFBLP010000036">
    <property type="protein sequence ID" value="CAB4881387.1"/>
    <property type="molecule type" value="Genomic_DNA"/>
</dbReference>
<accession>A0A6J7EDP7</accession>
<dbReference type="SMART" id="SM00796">
    <property type="entry name" value="AHS1"/>
    <property type="match status" value="1"/>
</dbReference>
<dbReference type="GO" id="GO:0016787">
    <property type="term" value="F:hydrolase activity"/>
    <property type="evidence" value="ECO:0007669"/>
    <property type="project" value="UniProtKB-KW"/>
</dbReference>
<sequence>MTQADILRWRRFGDAGVLLEFDDGIEATRWCRAVEASNIDAQARPGWRSALITSTMSTASLIEALRSLVLDDAPTAPVRHLNIEVVYDGEDLDDVAASTGMSREAVVARHTGALYTVVCLGFSRAFPYLAGLDRSLWLPRRSTPRVRVPAGSVAIAAEQTGIYPQASPGGWHLLGRTDAVLFDERCEPPSLLQPGDQVRFMTVRA</sequence>
<dbReference type="SUPFAM" id="SSF50891">
    <property type="entry name" value="Cyclophilin-like"/>
    <property type="match status" value="1"/>
</dbReference>
<evidence type="ECO:0000259" key="4">
    <source>
        <dbReference type="SMART" id="SM00796"/>
    </source>
</evidence>
<dbReference type="PANTHER" id="PTHR34698">
    <property type="entry name" value="5-OXOPROLINASE SUBUNIT B"/>
    <property type="match status" value="1"/>
</dbReference>
<dbReference type="InterPro" id="IPR003833">
    <property type="entry name" value="CT_C_D"/>
</dbReference>
<keyword evidence="2" id="KW-0378">Hydrolase</keyword>
<organism evidence="5">
    <name type="scientific">freshwater metagenome</name>
    <dbReference type="NCBI Taxonomy" id="449393"/>
    <lineage>
        <taxon>unclassified sequences</taxon>
        <taxon>metagenomes</taxon>
        <taxon>ecological metagenomes</taxon>
    </lineage>
</organism>
<dbReference type="Gene3D" id="2.40.100.10">
    <property type="entry name" value="Cyclophilin-like"/>
    <property type="match status" value="1"/>
</dbReference>
<name>A0A6J7EDP7_9ZZZZ</name>
<keyword evidence="3" id="KW-0067">ATP-binding</keyword>
<dbReference type="NCBIfam" id="TIGR00370">
    <property type="entry name" value="5-oxoprolinase subunit PxpB"/>
    <property type="match status" value="1"/>
</dbReference>
<protein>
    <submittedName>
        <fullName evidence="5">Unannotated protein</fullName>
    </submittedName>
</protein>
<reference evidence="5" key="1">
    <citation type="submission" date="2020-05" db="EMBL/GenBank/DDBJ databases">
        <authorList>
            <person name="Chiriac C."/>
            <person name="Salcher M."/>
            <person name="Ghai R."/>
            <person name="Kavagutti S V."/>
        </authorList>
    </citation>
    <scope>NUCLEOTIDE SEQUENCE</scope>
</reference>
<dbReference type="Pfam" id="PF02682">
    <property type="entry name" value="CT_C_D"/>
    <property type="match status" value="1"/>
</dbReference>
<gene>
    <name evidence="5" type="ORF">UFOPK3376_01566</name>
</gene>
<evidence type="ECO:0000256" key="2">
    <source>
        <dbReference type="ARBA" id="ARBA00022801"/>
    </source>
</evidence>
<feature type="domain" description="Carboxyltransferase" evidence="4">
    <location>
        <begin position="7"/>
        <end position="192"/>
    </location>
</feature>
<evidence type="ECO:0000256" key="3">
    <source>
        <dbReference type="ARBA" id="ARBA00022840"/>
    </source>
</evidence>
<evidence type="ECO:0000256" key="1">
    <source>
        <dbReference type="ARBA" id="ARBA00022741"/>
    </source>
</evidence>
<dbReference type="AlphaFoldDB" id="A0A6J7EDP7"/>
<dbReference type="GO" id="GO:0005524">
    <property type="term" value="F:ATP binding"/>
    <property type="evidence" value="ECO:0007669"/>
    <property type="project" value="UniProtKB-KW"/>
</dbReference>
<evidence type="ECO:0000313" key="5">
    <source>
        <dbReference type="EMBL" id="CAB4881387.1"/>
    </source>
</evidence>